<keyword evidence="3" id="KW-1185">Reference proteome</keyword>
<dbReference type="OrthoDB" id="4022940at2759"/>
<accession>A0A1L0DML6</accession>
<sequence>MQSFDDKSRLSIDDDQNSMSQKGSGLFRISRKLRSKLKFSNKGVTRPDLTIQTTGHHSLKVPKKILSSATSDEFGSKKALSSPISRGLFHRQHNQIDSAQSGNEEAKPRHPKHHRTAMDLSSQSSNSFISDIKVAVLYNFTDPDYSVSEFEENSESLMFLDFHKIYMTSADQYIASSKSHRTENGVNEEILSNDVLLRKSIDGQESEVEELFGSLFDLLKPLFQPSKQTILTNGLSNPNMTLTMEQAKRFVEERIICSARSLLTSKYTLRHKGVLISDEKSEKGSSENLSITENLEEDIQDLRRKELGQHLSFYFEKYCLLLADDTRNFDSWDSMTRSMSSMRSESQHAPRLEDRISTEHSYEYEYLQEWRRIELIWQYFNSKVRFFILNAFQQLQKHFDDEERVQVNNGQKSWNVQIENALLLAFRDTVVIPHLLRRETDPGNGSLSVHEPIAAEIHFFRNKGASLATSLRKCFGAILSHLQSELAGSDDQPFKEMMFDEYVQWFTEITR</sequence>
<feature type="compositionally biased region" description="Basic and acidic residues" evidence="1">
    <location>
        <begin position="1"/>
        <end position="12"/>
    </location>
</feature>
<proteinExistence type="predicted"/>
<evidence type="ECO:0000313" key="2">
    <source>
        <dbReference type="EMBL" id="SGZ57820.1"/>
    </source>
</evidence>
<evidence type="ECO:0000256" key="1">
    <source>
        <dbReference type="SAM" id="MobiDB-lite"/>
    </source>
</evidence>
<dbReference type="EMBL" id="LT635762">
    <property type="protein sequence ID" value="SGZ57820.1"/>
    <property type="molecule type" value="Genomic_DNA"/>
</dbReference>
<reference evidence="2 3" key="1">
    <citation type="submission" date="2016-10" db="EMBL/GenBank/DDBJ databases">
        <authorList>
            <person name="de Groot N.N."/>
        </authorList>
    </citation>
    <scope>NUCLEOTIDE SEQUENCE [LARGE SCALE GENOMIC DNA]</scope>
    <source>
        <strain evidence="2 3">CBS 141442</strain>
    </source>
</reference>
<dbReference type="Proteomes" id="UP000182334">
    <property type="component" value="Chromosome VII"/>
</dbReference>
<gene>
    <name evidence="2" type="ORF">SAMEA4029010_CIC11G00000002433</name>
</gene>
<evidence type="ECO:0000313" key="3">
    <source>
        <dbReference type="Proteomes" id="UP000182334"/>
    </source>
</evidence>
<feature type="region of interest" description="Disordered" evidence="1">
    <location>
        <begin position="1"/>
        <end position="27"/>
    </location>
</feature>
<dbReference type="AlphaFoldDB" id="A0A1L0DML6"/>
<name>A0A1L0DML6_9ASCO</name>
<protein>
    <submittedName>
        <fullName evidence="2">CIC11C00000002433</fullName>
    </submittedName>
</protein>
<feature type="region of interest" description="Disordered" evidence="1">
    <location>
        <begin position="98"/>
        <end position="122"/>
    </location>
</feature>
<organism evidence="2 3">
    <name type="scientific">Sungouiella intermedia</name>
    <dbReference type="NCBI Taxonomy" id="45354"/>
    <lineage>
        <taxon>Eukaryota</taxon>
        <taxon>Fungi</taxon>
        <taxon>Dikarya</taxon>
        <taxon>Ascomycota</taxon>
        <taxon>Saccharomycotina</taxon>
        <taxon>Pichiomycetes</taxon>
        <taxon>Metschnikowiaceae</taxon>
        <taxon>Sungouiella</taxon>
    </lineage>
</organism>